<protein>
    <submittedName>
        <fullName evidence="1">Putative DNA primase</fullName>
    </submittedName>
</protein>
<proteinExistence type="predicted"/>
<keyword evidence="2" id="KW-1185">Reference proteome</keyword>
<evidence type="ECO:0000313" key="1">
    <source>
        <dbReference type="EMBL" id="AKQ08401.1"/>
    </source>
</evidence>
<sequence>MSDDLKDIKIRIYEEDKVYEILEAMGCEYIRTEGSMRVTAQLPERFYSSNKRSVQVKLVEHLSSSIRNKNFSGDIFRLVSYIHHNKRTEDELRMDTGEAKKFICETLGWHEYLKHTRGYIPKTDYLAPLKELMKGQKRKREVKPNPILDESVLDDFYFYGKALPYKGWIEEGISYNTQIMYGIGFDLDTGRITMPMRNRFGQLVGVKGRIMRDEDDERKYMYIHRYQNSLEWFNFHYAHPYILMEKKVYIFEAEKSSMKSFDFGLFNTVAIGASDISDEQVRIIKKLGLDIEIILCYDKGIEIEEIVKNMDLFTGREVKAVYDKDGLLHDKNSPVDQGVDTWNQLVNEYTFTKEALLRLKNRVEKNKKKD</sequence>
<dbReference type="Proteomes" id="UP000223102">
    <property type="component" value="Segment"/>
</dbReference>
<dbReference type="EMBL" id="KT070867">
    <property type="protein sequence ID" value="AKQ08401.1"/>
    <property type="molecule type" value="Genomic_DNA"/>
</dbReference>
<dbReference type="SUPFAM" id="SSF56731">
    <property type="entry name" value="DNA primase core"/>
    <property type="match status" value="1"/>
</dbReference>
<evidence type="ECO:0000313" key="2">
    <source>
        <dbReference type="Proteomes" id="UP000223102"/>
    </source>
</evidence>
<accession>A0A218KBY7</accession>
<organism evidence="1 2">
    <name type="scientific">Bacillus phage PBC2</name>
    <dbReference type="NCBI Taxonomy" id="1675029"/>
    <lineage>
        <taxon>Viruses</taxon>
        <taxon>Duplodnaviria</taxon>
        <taxon>Heunggongvirae</taxon>
        <taxon>Uroviricota</taxon>
        <taxon>Caudoviricetes</taxon>
        <taxon>Andregratiavirinae</taxon>
        <taxon>Haetaevirus</taxon>
        <taxon>Haetaevirus PBC2</taxon>
    </lineage>
</organism>
<dbReference type="Gene3D" id="3.40.1360.10">
    <property type="match status" value="1"/>
</dbReference>
<reference evidence="1 2" key="1">
    <citation type="submission" date="2015-06" db="EMBL/GenBank/DDBJ databases">
        <title>Complete genome sequence of Bacillus cereus phage PBC2.</title>
        <authorList>
            <person name="Kong M."/>
            <person name="Ryu S."/>
        </authorList>
    </citation>
    <scope>NUCLEOTIDE SEQUENCE [LARGE SCALE GENOMIC DNA]</scope>
</reference>
<gene>
    <name evidence="1" type="ORF">PBC2_086</name>
</gene>
<name>A0A218KBY7_9CAUD</name>